<feature type="region of interest" description="Disordered" evidence="1">
    <location>
        <begin position="696"/>
        <end position="770"/>
    </location>
</feature>
<feature type="compositionally biased region" description="Polar residues" evidence="1">
    <location>
        <begin position="1063"/>
        <end position="1079"/>
    </location>
</feature>
<dbReference type="OrthoDB" id="3437384at2759"/>
<feature type="region of interest" description="Disordered" evidence="1">
    <location>
        <begin position="934"/>
        <end position="1000"/>
    </location>
</feature>
<proteinExistence type="predicted"/>
<feature type="compositionally biased region" description="Polar residues" evidence="1">
    <location>
        <begin position="528"/>
        <end position="537"/>
    </location>
</feature>
<feature type="compositionally biased region" description="Low complexity" evidence="1">
    <location>
        <begin position="754"/>
        <end position="764"/>
    </location>
</feature>
<feature type="region of interest" description="Disordered" evidence="1">
    <location>
        <begin position="1"/>
        <end position="84"/>
    </location>
</feature>
<feature type="compositionally biased region" description="Basic residues" evidence="1">
    <location>
        <begin position="183"/>
        <end position="192"/>
    </location>
</feature>
<feature type="region of interest" description="Disordered" evidence="1">
    <location>
        <begin position="158"/>
        <end position="285"/>
    </location>
</feature>
<feature type="region of interest" description="Disordered" evidence="1">
    <location>
        <begin position="366"/>
        <end position="408"/>
    </location>
</feature>
<feature type="compositionally biased region" description="Basic and acidic residues" evidence="1">
    <location>
        <begin position="594"/>
        <end position="604"/>
    </location>
</feature>
<feature type="compositionally biased region" description="Polar residues" evidence="1">
    <location>
        <begin position="390"/>
        <end position="400"/>
    </location>
</feature>
<reference evidence="2" key="1">
    <citation type="journal article" date="2020" name="Stud. Mycol.">
        <title>101 Dothideomycetes genomes: a test case for predicting lifestyles and emergence of pathogens.</title>
        <authorList>
            <person name="Haridas S."/>
            <person name="Albert R."/>
            <person name="Binder M."/>
            <person name="Bloem J."/>
            <person name="Labutti K."/>
            <person name="Salamov A."/>
            <person name="Andreopoulos B."/>
            <person name="Baker S."/>
            <person name="Barry K."/>
            <person name="Bills G."/>
            <person name="Bluhm B."/>
            <person name="Cannon C."/>
            <person name="Castanera R."/>
            <person name="Culley D."/>
            <person name="Daum C."/>
            <person name="Ezra D."/>
            <person name="Gonzalez J."/>
            <person name="Henrissat B."/>
            <person name="Kuo A."/>
            <person name="Liang C."/>
            <person name="Lipzen A."/>
            <person name="Lutzoni F."/>
            <person name="Magnuson J."/>
            <person name="Mondo S."/>
            <person name="Nolan M."/>
            <person name="Ohm R."/>
            <person name="Pangilinan J."/>
            <person name="Park H.-J."/>
            <person name="Ramirez L."/>
            <person name="Alfaro M."/>
            <person name="Sun H."/>
            <person name="Tritt A."/>
            <person name="Yoshinaga Y."/>
            <person name="Zwiers L.-H."/>
            <person name="Turgeon B."/>
            <person name="Goodwin S."/>
            <person name="Spatafora J."/>
            <person name="Crous P."/>
            <person name="Grigoriev I."/>
        </authorList>
    </citation>
    <scope>NUCLEOTIDE SEQUENCE</scope>
    <source>
        <strain evidence="2">CBS 675.92</strain>
    </source>
</reference>
<evidence type="ECO:0000256" key="1">
    <source>
        <dbReference type="SAM" id="MobiDB-lite"/>
    </source>
</evidence>
<sequence>MASKLCCTGGDGSRNSSPELPNARITEASTPAKLPLLSKRTPSQNSHFTSAQTDDLHELRQIFNNASEDDPAPTAPPKPSRARFIRPSVYSLHSLHKMKSMHSMIRRKFSKDLSKKPSDATVKSVGVKDAAADTVLKQSSHGPNLQLKITKDDLRKDLLSDKKPDEGGYDPDAEVMDDIAKNIGKRVPKRPSIRSIDWSPSTGSKLTPGSSSKSRHSQPNAGVEPYQIRPQANDPSNRFNPVFSSPNLRSKASAGQVRRLRRSHSATSMCLPAPSPLSPLRLPSLKNSDQEGIPWSVALTEKLQFSQFPFPSRQVSPDRSKAGPQPQPSSEGEENNGQSQGTVHLVKPSLAPAKDPQAPANVVEIHVKNPTSTTPRPSISVRGTLRENLPLSTQRDLNNAQEEDDEGNCRRSVHLCSMRISHHLRSGSLLSWDNLEAAPDLPNPTAAIRDRSVSDLSRISRMQPRKLSRHERQTSSSGFASSAVPSRWGRVVPDGIHEDKSSIYSSRPQSPPDSFGGSMTNMPLEVSKQCSRVSSVNVPKLRRSDSYPTDDEDTPRPPTRHGLVGLLDVPSPIVMSKRSSKEFPRLARNNSVESTKKSKFREEFSPSPPKKRLIASSSIMRFLNPKRSSIRSQSEMLIKPLAVDGTLETPRAAADRDRHMSKSLVAETEALGNDKNATPIWERALKNHQDERAAMFLPQNKDLAVHSSPIRERRVSTMRPRGSLDSSSSPQKANSTKRYSAPLLGPSSSGAVAPSESPRPSSRRTAIVAKDGGDISFIEEAQRRFDRQTDTSETVGAWGRYPSHSRLARTSSAGHDDSVETRDFALEAALNFAMGRDKDREEEFDPMERPASPTLLPGQKKRRKKVGHPHLAKSNSMTFGKNFLKNYTKIFRSQSIEFQKHGFGHRNSISGGGTLEYPELEILPDVWSGGVIEEHSREHSDNQEHRTGIEEYGPGDKKGKGKLKEEVSRSTLRPVTSSKPKSDHPMPLALDGATESPHGKDKARALSAYYENCLPAYPRASAELDFNPEDFGVPARHSLESKRPSMHSQTLPSRFGTKHSRNGSRVSHISVVSNGSVRPSFSPMGDDDTSGVDERSMVSVRRSTLDLVTLYKEQENTERERVLSLMRAESQRAEPVLGGM</sequence>
<feature type="region of interest" description="Disordered" evidence="1">
    <location>
        <begin position="839"/>
        <end position="873"/>
    </location>
</feature>
<feature type="region of interest" description="Disordered" evidence="1">
    <location>
        <begin position="579"/>
        <end position="611"/>
    </location>
</feature>
<evidence type="ECO:0000313" key="2">
    <source>
        <dbReference type="EMBL" id="KAF1960048.1"/>
    </source>
</evidence>
<feature type="compositionally biased region" description="Low complexity" evidence="1">
    <location>
        <begin position="475"/>
        <end position="485"/>
    </location>
</feature>
<feature type="compositionally biased region" description="Polar residues" evidence="1">
    <location>
        <begin position="198"/>
        <end position="220"/>
    </location>
</feature>
<evidence type="ECO:0000313" key="3">
    <source>
        <dbReference type="Proteomes" id="UP000800035"/>
    </source>
</evidence>
<name>A0A6A5U5T9_9PLEO</name>
<feature type="compositionally biased region" description="Basic residues" evidence="1">
    <location>
        <begin position="859"/>
        <end position="871"/>
    </location>
</feature>
<feature type="compositionally biased region" description="Acidic residues" evidence="1">
    <location>
        <begin position="167"/>
        <end position="177"/>
    </location>
</feature>
<protein>
    <submittedName>
        <fullName evidence="2">Uncharacterized protein</fullName>
    </submittedName>
</protein>
<feature type="compositionally biased region" description="Basic and acidic residues" evidence="1">
    <location>
        <begin position="934"/>
        <end position="968"/>
    </location>
</feature>
<organism evidence="2 3">
    <name type="scientific">Byssothecium circinans</name>
    <dbReference type="NCBI Taxonomy" id="147558"/>
    <lineage>
        <taxon>Eukaryota</taxon>
        <taxon>Fungi</taxon>
        <taxon>Dikarya</taxon>
        <taxon>Ascomycota</taxon>
        <taxon>Pezizomycotina</taxon>
        <taxon>Dothideomycetes</taxon>
        <taxon>Pleosporomycetidae</taxon>
        <taxon>Pleosporales</taxon>
        <taxon>Massarineae</taxon>
        <taxon>Massarinaceae</taxon>
        <taxon>Byssothecium</taxon>
    </lineage>
</organism>
<feature type="compositionally biased region" description="Low complexity" evidence="1">
    <location>
        <begin position="268"/>
        <end position="285"/>
    </location>
</feature>
<feature type="compositionally biased region" description="Polar residues" evidence="1">
    <location>
        <begin position="233"/>
        <end position="250"/>
    </location>
</feature>
<feature type="region of interest" description="Disordered" evidence="1">
    <location>
        <begin position="439"/>
        <end position="485"/>
    </location>
</feature>
<feature type="compositionally biased region" description="Polar residues" evidence="1">
    <location>
        <begin position="969"/>
        <end position="979"/>
    </location>
</feature>
<feature type="region of interest" description="Disordered" evidence="1">
    <location>
        <begin position="779"/>
        <end position="798"/>
    </location>
</feature>
<feature type="compositionally biased region" description="Basic and acidic residues" evidence="1">
    <location>
        <begin position="780"/>
        <end position="790"/>
    </location>
</feature>
<dbReference type="Proteomes" id="UP000800035">
    <property type="component" value="Unassembled WGS sequence"/>
</dbReference>
<dbReference type="EMBL" id="ML976983">
    <property type="protein sequence ID" value="KAF1960048.1"/>
    <property type="molecule type" value="Genomic_DNA"/>
</dbReference>
<dbReference type="AlphaFoldDB" id="A0A6A5U5T9"/>
<gene>
    <name evidence="2" type="ORF">CC80DRAFT_523249</name>
</gene>
<feature type="region of interest" description="Disordered" evidence="1">
    <location>
        <begin position="310"/>
        <end position="342"/>
    </location>
</feature>
<feature type="compositionally biased region" description="Polar residues" evidence="1">
    <location>
        <begin position="724"/>
        <end position="738"/>
    </location>
</feature>
<feature type="compositionally biased region" description="Polar residues" evidence="1">
    <location>
        <begin position="40"/>
        <end position="53"/>
    </location>
</feature>
<keyword evidence="3" id="KW-1185">Reference proteome</keyword>
<accession>A0A6A5U5T9</accession>
<feature type="region of interest" description="Disordered" evidence="1">
    <location>
        <begin position="110"/>
        <end position="146"/>
    </location>
</feature>
<feature type="region of interest" description="Disordered" evidence="1">
    <location>
        <begin position="498"/>
        <end position="565"/>
    </location>
</feature>
<feature type="region of interest" description="Disordered" evidence="1">
    <location>
        <begin position="1040"/>
        <end position="1096"/>
    </location>
</feature>